<dbReference type="AlphaFoldDB" id="A0A844QGS6"/>
<feature type="compositionally biased region" description="Basic and acidic residues" evidence="1">
    <location>
        <begin position="25"/>
        <end position="36"/>
    </location>
</feature>
<feature type="region of interest" description="Disordered" evidence="1">
    <location>
        <begin position="25"/>
        <end position="49"/>
    </location>
</feature>
<keyword evidence="3" id="KW-1185">Reference proteome</keyword>
<feature type="compositionally biased region" description="Polar residues" evidence="1">
    <location>
        <begin position="38"/>
        <end position="49"/>
    </location>
</feature>
<evidence type="ECO:0000256" key="1">
    <source>
        <dbReference type="SAM" id="MobiDB-lite"/>
    </source>
</evidence>
<reference evidence="2 3" key="1">
    <citation type="submission" date="2019-12" db="EMBL/GenBank/DDBJ databases">
        <title>Nitratireductor arenosus sp. nov., Isolated from sea sand, Jeju island, South Korea.</title>
        <authorList>
            <person name="Kim W."/>
        </authorList>
    </citation>
    <scope>NUCLEOTIDE SEQUENCE [LARGE SCALE GENOMIC DNA]</scope>
    <source>
        <strain evidence="2 3">CAU 1489</strain>
    </source>
</reference>
<proteinExistence type="predicted"/>
<accession>A0A844QGS6</accession>
<dbReference type="EMBL" id="WPHG01000002">
    <property type="protein sequence ID" value="MVA97258.1"/>
    <property type="molecule type" value="Genomic_DNA"/>
</dbReference>
<gene>
    <name evidence="2" type="ORF">GN330_08360</name>
</gene>
<dbReference type="RefSeq" id="WP_156712234.1">
    <property type="nucleotide sequence ID" value="NZ_WPHG01000002.1"/>
</dbReference>
<protein>
    <submittedName>
        <fullName evidence="2">Uncharacterized protein</fullName>
    </submittedName>
</protein>
<evidence type="ECO:0000313" key="2">
    <source>
        <dbReference type="EMBL" id="MVA97258.1"/>
    </source>
</evidence>
<dbReference type="Proteomes" id="UP000463224">
    <property type="component" value="Unassembled WGS sequence"/>
</dbReference>
<name>A0A844QGS6_9HYPH</name>
<comment type="caution">
    <text evidence="2">The sequence shown here is derived from an EMBL/GenBank/DDBJ whole genome shotgun (WGS) entry which is preliminary data.</text>
</comment>
<sequence>MRALTLLRDFIAEFDAIWDHARTGRDPRSARLRDRPATGTSRAKTTGHA</sequence>
<organism evidence="2 3">
    <name type="scientific">Nitratireductor arenosus</name>
    <dbReference type="NCBI Taxonomy" id="2682096"/>
    <lineage>
        <taxon>Bacteria</taxon>
        <taxon>Pseudomonadati</taxon>
        <taxon>Pseudomonadota</taxon>
        <taxon>Alphaproteobacteria</taxon>
        <taxon>Hyphomicrobiales</taxon>
        <taxon>Phyllobacteriaceae</taxon>
        <taxon>Nitratireductor</taxon>
    </lineage>
</organism>
<evidence type="ECO:0000313" key="3">
    <source>
        <dbReference type="Proteomes" id="UP000463224"/>
    </source>
</evidence>